<dbReference type="InterPro" id="IPR037066">
    <property type="entry name" value="Plug_dom_sf"/>
</dbReference>
<dbReference type="GO" id="GO:0015344">
    <property type="term" value="F:siderophore uptake transmembrane transporter activity"/>
    <property type="evidence" value="ECO:0007669"/>
    <property type="project" value="TreeGrafter"/>
</dbReference>
<dbReference type="Gene3D" id="2.40.170.20">
    <property type="entry name" value="TonB-dependent receptor, beta-barrel domain"/>
    <property type="match status" value="1"/>
</dbReference>
<evidence type="ECO:0000256" key="9">
    <source>
        <dbReference type="ARBA" id="ARBA00023077"/>
    </source>
</evidence>
<dbReference type="Gene3D" id="2.170.130.10">
    <property type="entry name" value="TonB-dependent receptor, plug domain"/>
    <property type="match status" value="1"/>
</dbReference>
<dbReference type="InterPro" id="IPR000531">
    <property type="entry name" value="Beta-barrel_TonB"/>
</dbReference>
<dbReference type="InterPro" id="IPR036942">
    <property type="entry name" value="Beta-barrel_TonB_sf"/>
</dbReference>
<name>A0AA91A3D6_9BACT</name>
<evidence type="ECO:0000256" key="14">
    <source>
        <dbReference type="SAM" id="SignalP"/>
    </source>
</evidence>
<protein>
    <submittedName>
        <fullName evidence="17">SusC/RagA family TonB-linked outer membrane protein</fullName>
    </submittedName>
</protein>
<sequence length="1135" mass="124763">MAKTNKTMNLAFALMVGSAGAAYAGIPAANSVQNVQQDETCTGIVKDATGEPVIGASVLVKGTSVGSATDLDGKFTIKGIKKGAALRISYLGFQTIEVIYHGGPLDVTLKEDSQSLKEVVVTALGMKRDKKALGYAVTELKGEDLNASIINPTNALQGKVAGVEINQSDGGMFGTSKILIRGASTLGSNNQPIYVVDGIILDNDIHESSADWNASNNDYGNELKNLNPADFESVSVLKGAAATALYGSRGLNGAIVITTKSGKGKKGLGINFTQTFGFDTIIQTPGFQNEYGPGYLSGYCSWADSPYNNLAFDKNSDGVNSVKSLMESGYYGWGPKFDGSMVEYVDGTMRPYSAVKNNYRDLYDTGFNSTTNVAFNGGNEKTSFYTSLGYKYAQGTTPNNEFSRFNLMAKASHKITSKVEVEAGVTFSNSKPKNAAWNLGEYFVNGTFARNYDIKYFRNRYKASHGGLVSTSYGDEYGNVPGMDIFWALDENEYYQKETVVRPNVKLTAELTSWLKFIAEGSYNYYYVRSEGKYPGNGYQNEGGSYSLGNSTKEQTNLNVNFNANKQFGDFEVHGFLRGEYYNSFAQAQSMSTNGGLIAHNQYFINNSVNTPTYSGTVSGEKRMLSVAAQAGMSWKDQLFFDVTGRNDWSSSLVYADGHGTYSYFYPSVSGSWLITNSLRKQLPSWISFAKIRASWAQVGNDTNPYMINTAYILNSGKVGDNRVAGTELSSTVYDQDLKPERKNSWELGLDWRFLNNRIGIDATYYKENTKDQIMRIKVPTESGIQYKYINAGNIQNQGIELALNTTPIQSKDWQWDLNFTYTKNKSKIVSLHELVADYITLAGDVTYGNFRIGSVAEVGGEYGVLKTDSKVEVDKESGLNVLGFHDGTKSAYLWRSNKVETIGSINPDFLGSVNTTLRYKNVALSVSLDARFGGYVASYNGRYATAYGFSKTSLNYRDEAHGGATYTSRWDGLTYHDGVIPEGIFKKGTQIRQADNTLYTVGTGQYSTGETFQELMDKGVVEPSHANTWTYWNNCWINVNTNRGVITDDCFHKLNYIALREISLSYTAPQSWARAIGARNLAFTATGHNLGYLLNSLPNKENPESVRGTVASEFRIRNYDGVTANFTFTINAAF</sequence>
<dbReference type="InterPro" id="IPR039426">
    <property type="entry name" value="TonB-dep_rcpt-like"/>
</dbReference>
<dbReference type="Pfam" id="PF07715">
    <property type="entry name" value="Plug"/>
    <property type="match status" value="1"/>
</dbReference>
<evidence type="ECO:0000256" key="5">
    <source>
        <dbReference type="ARBA" id="ARBA00022692"/>
    </source>
</evidence>
<dbReference type="PANTHER" id="PTHR32552">
    <property type="entry name" value="FERRICHROME IRON RECEPTOR-RELATED"/>
    <property type="match status" value="1"/>
</dbReference>
<dbReference type="InterPro" id="IPR023997">
    <property type="entry name" value="TonB-dep_OMP_SusC/RagA_CS"/>
</dbReference>
<keyword evidence="9 13" id="KW-0798">TonB box</keyword>
<evidence type="ECO:0000256" key="10">
    <source>
        <dbReference type="ARBA" id="ARBA00023136"/>
    </source>
</evidence>
<keyword evidence="3 12" id="KW-1134">Transmembrane beta strand</keyword>
<dbReference type="NCBIfam" id="TIGR04056">
    <property type="entry name" value="OMP_RagA_SusC"/>
    <property type="match status" value="1"/>
</dbReference>
<evidence type="ECO:0000256" key="6">
    <source>
        <dbReference type="ARBA" id="ARBA00022729"/>
    </source>
</evidence>
<evidence type="ECO:0000256" key="13">
    <source>
        <dbReference type="RuleBase" id="RU003357"/>
    </source>
</evidence>
<dbReference type="Pfam" id="PF00593">
    <property type="entry name" value="TonB_dep_Rec_b-barrel"/>
    <property type="match status" value="1"/>
</dbReference>
<keyword evidence="2 12" id="KW-0813">Transport</keyword>
<evidence type="ECO:0000256" key="12">
    <source>
        <dbReference type="PROSITE-ProRule" id="PRU01360"/>
    </source>
</evidence>
<dbReference type="GO" id="GO:0009279">
    <property type="term" value="C:cell outer membrane"/>
    <property type="evidence" value="ECO:0007669"/>
    <property type="project" value="UniProtKB-SubCell"/>
</dbReference>
<evidence type="ECO:0000256" key="7">
    <source>
        <dbReference type="ARBA" id="ARBA00023004"/>
    </source>
</evidence>
<keyword evidence="11 12" id="KW-0998">Cell outer membrane</keyword>
<evidence type="ECO:0000259" key="16">
    <source>
        <dbReference type="Pfam" id="PF07715"/>
    </source>
</evidence>
<keyword evidence="5 12" id="KW-0812">Transmembrane</keyword>
<feature type="domain" description="TonB-dependent receptor plug" evidence="16">
    <location>
        <begin position="130"/>
        <end position="254"/>
    </location>
</feature>
<dbReference type="PANTHER" id="PTHR32552:SF68">
    <property type="entry name" value="FERRICHROME OUTER MEMBRANE TRANSPORTER_PHAGE RECEPTOR"/>
    <property type="match status" value="1"/>
</dbReference>
<evidence type="ECO:0000256" key="2">
    <source>
        <dbReference type="ARBA" id="ARBA00022448"/>
    </source>
</evidence>
<evidence type="ECO:0000313" key="18">
    <source>
        <dbReference type="Proteomes" id="UP000405805"/>
    </source>
</evidence>
<dbReference type="RefSeq" id="WP_153097580.1">
    <property type="nucleotide sequence ID" value="NZ_VZBP01000149.1"/>
</dbReference>
<dbReference type="InterPro" id="IPR012910">
    <property type="entry name" value="Plug_dom"/>
</dbReference>
<reference evidence="18" key="1">
    <citation type="submission" date="2019-09" db="EMBL/GenBank/DDBJ databases">
        <title>Distinct polysaccharide growth profiles of human intestinal Prevotella copri isolates.</title>
        <authorList>
            <person name="Fehlner-Peach H."/>
            <person name="Magnabosco C."/>
            <person name="Raghavan V."/>
            <person name="Scher J.U."/>
            <person name="Tett A."/>
            <person name="Cox L.M."/>
            <person name="Gottsegen C."/>
            <person name="Watters A."/>
            <person name="Wiltshire- Gordon J.D."/>
            <person name="Segata N."/>
            <person name="Bonneau R."/>
            <person name="Littman D.R."/>
        </authorList>
    </citation>
    <scope>NUCLEOTIDE SEQUENCE [LARGE SCALE GENOMIC DNA]</scope>
    <source>
        <strain evidence="18">iA624</strain>
    </source>
</reference>
<keyword evidence="7" id="KW-0408">Iron</keyword>
<gene>
    <name evidence="17" type="ORF">F7D57_11830</name>
</gene>
<dbReference type="InterPro" id="IPR023996">
    <property type="entry name" value="TonB-dep_OMP_SusC/RagA"/>
</dbReference>
<dbReference type="AlphaFoldDB" id="A0AA91A3D6"/>
<evidence type="ECO:0000259" key="15">
    <source>
        <dbReference type="Pfam" id="PF00593"/>
    </source>
</evidence>
<evidence type="ECO:0000256" key="4">
    <source>
        <dbReference type="ARBA" id="ARBA00022496"/>
    </source>
</evidence>
<feature type="signal peptide" evidence="14">
    <location>
        <begin position="1"/>
        <end position="24"/>
    </location>
</feature>
<dbReference type="Pfam" id="PF13715">
    <property type="entry name" value="CarbopepD_reg_2"/>
    <property type="match status" value="1"/>
</dbReference>
<comment type="subcellular location">
    <subcellularLocation>
        <location evidence="1 12">Cell outer membrane</location>
        <topology evidence="1 12">Multi-pass membrane protein</topology>
    </subcellularLocation>
</comment>
<comment type="similarity">
    <text evidence="12 13">Belongs to the TonB-dependent receptor family.</text>
</comment>
<dbReference type="InterPro" id="IPR008969">
    <property type="entry name" value="CarboxyPept-like_regulatory"/>
</dbReference>
<keyword evidence="4" id="KW-0410">Iron transport</keyword>
<proteinExistence type="inferred from homology"/>
<keyword evidence="6 14" id="KW-0732">Signal</keyword>
<evidence type="ECO:0000256" key="8">
    <source>
        <dbReference type="ARBA" id="ARBA00023065"/>
    </source>
</evidence>
<dbReference type="Gene3D" id="2.60.40.1120">
    <property type="entry name" value="Carboxypeptidase-like, regulatory domain"/>
    <property type="match status" value="1"/>
</dbReference>
<accession>A0AA91A3D6</accession>
<dbReference type="Proteomes" id="UP000405805">
    <property type="component" value="Unassembled WGS sequence"/>
</dbReference>
<dbReference type="PROSITE" id="PS52016">
    <property type="entry name" value="TONB_DEPENDENT_REC_3"/>
    <property type="match status" value="1"/>
</dbReference>
<evidence type="ECO:0000256" key="11">
    <source>
        <dbReference type="ARBA" id="ARBA00023237"/>
    </source>
</evidence>
<feature type="chain" id="PRO_5041695242" evidence="14">
    <location>
        <begin position="25"/>
        <end position="1135"/>
    </location>
</feature>
<dbReference type="SUPFAM" id="SSF56935">
    <property type="entry name" value="Porins"/>
    <property type="match status" value="1"/>
</dbReference>
<keyword evidence="10 12" id="KW-0472">Membrane</keyword>
<evidence type="ECO:0000256" key="3">
    <source>
        <dbReference type="ARBA" id="ARBA00022452"/>
    </source>
</evidence>
<comment type="caution">
    <text evidence="17">The sequence shown here is derived from an EMBL/GenBank/DDBJ whole genome shotgun (WGS) entry which is preliminary data.</text>
</comment>
<organism evidence="17 18">
    <name type="scientific">Segatella copri</name>
    <dbReference type="NCBI Taxonomy" id="165179"/>
    <lineage>
        <taxon>Bacteria</taxon>
        <taxon>Pseudomonadati</taxon>
        <taxon>Bacteroidota</taxon>
        <taxon>Bacteroidia</taxon>
        <taxon>Bacteroidales</taxon>
        <taxon>Prevotellaceae</taxon>
        <taxon>Segatella</taxon>
    </lineage>
</organism>
<dbReference type="EMBL" id="VZBP01000149">
    <property type="protein sequence ID" value="MQO10385.1"/>
    <property type="molecule type" value="Genomic_DNA"/>
</dbReference>
<evidence type="ECO:0000313" key="17">
    <source>
        <dbReference type="EMBL" id="MQO10385.1"/>
    </source>
</evidence>
<dbReference type="SUPFAM" id="SSF49464">
    <property type="entry name" value="Carboxypeptidase regulatory domain-like"/>
    <property type="match status" value="1"/>
</dbReference>
<feature type="domain" description="TonB-dependent receptor-like beta-barrel" evidence="15">
    <location>
        <begin position="448"/>
        <end position="831"/>
    </location>
</feature>
<dbReference type="NCBIfam" id="TIGR04057">
    <property type="entry name" value="SusC_RagA_signa"/>
    <property type="match status" value="1"/>
</dbReference>
<evidence type="ECO:0000256" key="1">
    <source>
        <dbReference type="ARBA" id="ARBA00004571"/>
    </source>
</evidence>
<keyword evidence="8" id="KW-0406">Ion transport</keyword>